<proteinExistence type="predicted"/>
<evidence type="ECO:0000313" key="2">
    <source>
        <dbReference type="Proteomes" id="UP000008311"/>
    </source>
</evidence>
<gene>
    <name evidence="1" type="ORF">RCOM_1388420</name>
</gene>
<dbReference type="AlphaFoldDB" id="B9SXD4"/>
<protein>
    <submittedName>
        <fullName evidence="1">Uncharacterized protein</fullName>
    </submittedName>
</protein>
<keyword evidence="2" id="KW-1185">Reference proteome</keyword>
<organism evidence="1 2">
    <name type="scientific">Ricinus communis</name>
    <name type="common">Castor bean</name>
    <dbReference type="NCBI Taxonomy" id="3988"/>
    <lineage>
        <taxon>Eukaryota</taxon>
        <taxon>Viridiplantae</taxon>
        <taxon>Streptophyta</taxon>
        <taxon>Embryophyta</taxon>
        <taxon>Tracheophyta</taxon>
        <taxon>Spermatophyta</taxon>
        <taxon>Magnoliopsida</taxon>
        <taxon>eudicotyledons</taxon>
        <taxon>Gunneridae</taxon>
        <taxon>Pentapetalae</taxon>
        <taxon>rosids</taxon>
        <taxon>fabids</taxon>
        <taxon>Malpighiales</taxon>
        <taxon>Euphorbiaceae</taxon>
        <taxon>Acalyphoideae</taxon>
        <taxon>Acalypheae</taxon>
        <taxon>Ricinus</taxon>
    </lineage>
</organism>
<reference evidence="2" key="1">
    <citation type="journal article" date="2010" name="Nat. Biotechnol.">
        <title>Draft genome sequence of the oilseed species Ricinus communis.</title>
        <authorList>
            <person name="Chan A.P."/>
            <person name="Crabtree J."/>
            <person name="Zhao Q."/>
            <person name="Lorenzi H."/>
            <person name="Orvis J."/>
            <person name="Puiu D."/>
            <person name="Melake-Berhan A."/>
            <person name="Jones K.M."/>
            <person name="Redman J."/>
            <person name="Chen G."/>
            <person name="Cahoon E.B."/>
            <person name="Gedil M."/>
            <person name="Stanke M."/>
            <person name="Haas B.J."/>
            <person name="Wortman J.R."/>
            <person name="Fraser-Liggett C.M."/>
            <person name="Ravel J."/>
            <person name="Rabinowicz P.D."/>
        </authorList>
    </citation>
    <scope>NUCLEOTIDE SEQUENCE [LARGE SCALE GENOMIC DNA]</scope>
    <source>
        <strain evidence="2">cv. Hale</strain>
    </source>
</reference>
<accession>B9SXD4</accession>
<sequence>MLACGGGTWEYLALTGATLSGEETLACGLALFKQCKAFFYGRGAWEVNCK</sequence>
<dbReference type="InParanoid" id="B9SXD4"/>
<evidence type="ECO:0000313" key="1">
    <source>
        <dbReference type="EMBL" id="EEF31722.1"/>
    </source>
</evidence>
<dbReference type="EMBL" id="EQ974222">
    <property type="protein sequence ID" value="EEF31722.1"/>
    <property type="molecule type" value="Genomic_DNA"/>
</dbReference>
<name>B9SXD4_RICCO</name>
<dbReference type="Proteomes" id="UP000008311">
    <property type="component" value="Unassembled WGS sequence"/>
</dbReference>